<comment type="caution">
    <text evidence="1">The sequence shown here is derived from an EMBL/GenBank/DDBJ whole genome shotgun (WGS) entry which is preliminary data.</text>
</comment>
<gene>
    <name evidence="1" type="ORF">NDU88_011230</name>
</gene>
<name>A0AAV7PY91_PLEWA</name>
<sequence>MGLPRCCRVTAALTCYYGADALLWCRRTTRLRACMHPPLTCCYGADMCCVQCVLMKEETPLVLAHAAGILTPFKVQQILHRS</sequence>
<organism evidence="1 2">
    <name type="scientific">Pleurodeles waltl</name>
    <name type="common">Iberian ribbed newt</name>
    <dbReference type="NCBI Taxonomy" id="8319"/>
    <lineage>
        <taxon>Eukaryota</taxon>
        <taxon>Metazoa</taxon>
        <taxon>Chordata</taxon>
        <taxon>Craniata</taxon>
        <taxon>Vertebrata</taxon>
        <taxon>Euteleostomi</taxon>
        <taxon>Amphibia</taxon>
        <taxon>Batrachia</taxon>
        <taxon>Caudata</taxon>
        <taxon>Salamandroidea</taxon>
        <taxon>Salamandridae</taxon>
        <taxon>Pleurodelinae</taxon>
        <taxon>Pleurodeles</taxon>
    </lineage>
</organism>
<evidence type="ECO:0000313" key="2">
    <source>
        <dbReference type="Proteomes" id="UP001066276"/>
    </source>
</evidence>
<reference evidence="1" key="1">
    <citation type="journal article" date="2022" name="bioRxiv">
        <title>Sequencing and chromosome-scale assembly of the giantPleurodeles waltlgenome.</title>
        <authorList>
            <person name="Brown T."/>
            <person name="Elewa A."/>
            <person name="Iarovenko S."/>
            <person name="Subramanian E."/>
            <person name="Araus A.J."/>
            <person name="Petzold A."/>
            <person name="Susuki M."/>
            <person name="Suzuki K.-i.T."/>
            <person name="Hayashi T."/>
            <person name="Toyoda A."/>
            <person name="Oliveira C."/>
            <person name="Osipova E."/>
            <person name="Leigh N.D."/>
            <person name="Simon A."/>
            <person name="Yun M.H."/>
        </authorList>
    </citation>
    <scope>NUCLEOTIDE SEQUENCE</scope>
    <source>
        <strain evidence="1">20211129_DDA</strain>
        <tissue evidence="1">Liver</tissue>
    </source>
</reference>
<dbReference type="Proteomes" id="UP001066276">
    <property type="component" value="Chromosome 7"/>
</dbReference>
<dbReference type="EMBL" id="JANPWB010000011">
    <property type="protein sequence ID" value="KAJ1132929.1"/>
    <property type="molecule type" value="Genomic_DNA"/>
</dbReference>
<dbReference type="AlphaFoldDB" id="A0AAV7PY91"/>
<accession>A0AAV7PY91</accession>
<keyword evidence="2" id="KW-1185">Reference proteome</keyword>
<evidence type="ECO:0008006" key="3">
    <source>
        <dbReference type="Google" id="ProtNLM"/>
    </source>
</evidence>
<evidence type="ECO:0000313" key="1">
    <source>
        <dbReference type="EMBL" id="KAJ1132929.1"/>
    </source>
</evidence>
<protein>
    <recommendedName>
        <fullName evidence="3">Secreted protein</fullName>
    </recommendedName>
</protein>
<proteinExistence type="predicted"/>